<dbReference type="FunFam" id="1.10.560.10:FF:000073">
    <property type="entry name" value="T-complex protein 1 subunit gamma"/>
    <property type="match status" value="1"/>
</dbReference>
<accession>A0AAV7JF01</accession>
<dbReference type="AlphaFoldDB" id="A0AAV7JF01"/>
<dbReference type="SUPFAM" id="SSF48592">
    <property type="entry name" value="GroEL equatorial domain-like"/>
    <property type="match status" value="1"/>
</dbReference>
<dbReference type="InterPro" id="IPR002423">
    <property type="entry name" value="Cpn60/GroEL/TCP-1"/>
</dbReference>
<evidence type="ECO:0000256" key="1">
    <source>
        <dbReference type="ARBA" id="ARBA00022741"/>
    </source>
</evidence>
<dbReference type="InterPro" id="IPR017998">
    <property type="entry name" value="Chaperone_TCP-1"/>
</dbReference>
<protein>
    <recommendedName>
        <fullName evidence="4">CCT-gamma</fullName>
    </recommendedName>
</protein>
<reference evidence="6 7" key="1">
    <citation type="journal article" date="2023" name="BMC Biol.">
        <title>The compact genome of the sponge Oopsacas minuta (Hexactinellida) is lacking key metazoan core genes.</title>
        <authorList>
            <person name="Santini S."/>
            <person name="Schenkelaars Q."/>
            <person name="Jourda C."/>
            <person name="Duchesne M."/>
            <person name="Belahbib H."/>
            <person name="Rocher C."/>
            <person name="Selva M."/>
            <person name="Riesgo A."/>
            <person name="Vervoort M."/>
            <person name="Leys S.P."/>
            <person name="Kodjabachian L."/>
            <person name="Le Bivic A."/>
            <person name="Borchiellini C."/>
            <person name="Claverie J.M."/>
            <person name="Renard E."/>
        </authorList>
    </citation>
    <scope>NUCLEOTIDE SEQUENCE [LARGE SCALE GENOMIC DNA]</scope>
    <source>
        <strain evidence="6">SPO-2</strain>
    </source>
</reference>
<evidence type="ECO:0000313" key="7">
    <source>
        <dbReference type="Proteomes" id="UP001165289"/>
    </source>
</evidence>
<keyword evidence="2" id="KW-0067">ATP-binding</keyword>
<evidence type="ECO:0000256" key="3">
    <source>
        <dbReference type="ARBA" id="ARBA00023186"/>
    </source>
</evidence>
<evidence type="ECO:0000256" key="2">
    <source>
        <dbReference type="ARBA" id="ARBA00022840"/>
    </source>
</evidence>
<name>A0AAV7JF01_9METZ</name>
<sequence>MKVTRNILLEPMMVPGGGACEMALANILNEQAKSVTGVEQWPYKAIAKSLEVIPRTLIQNCGANTIRTLTTLRAKHATNQNSSWGIDGEKGVLADMRDICVWDPLSVKLQVYKTAIETSILLLRIDDIVSGSKKSSGDGGAGGGPQPGGPGPMED</sequence>
<dbReference type="InterPro" id="IPR027413">
    <property type="entry name" value="GROEL-like_equatorial_sf"/>
</dbReference>
<evidence type="ECO:0000256" key="5">
    <source>
        <dbReference type="SAM" id="MobiDB-lite"/>
    </source>
</evidence>
<gene>
    <name evidence="6" type="ORF">LOD99_12223</name>
</gene>
<keyword evidence="7" id="KW-1185">Reference proteome</keyword>
<dbReference type="GO" id="GO:0005524">
    <property type="term" value="F:ATP binding"/>
    <property type="evidence" value="ECO:0007669"/>
    <property type="project" value="UniProtKB-KW"/>
</dbReference>
<dbReference type="GO" id="GO:0140662">
    <property type="term" value="F:ATP-dependent protein folding chaperone"/>
    <property type="evidence" value="ECO:0007669"/>
    <property type="project" value="InterPro"/>
</dbReference>
<evidence type="ECO:0000256" key="4">
    <source>
        <dbReference type="ARBA" id="ARBA00031286"/>
    </source>
</evidence>
<dbReference type="EMBL" id="JAKMXF010000343">
    <property type="protein sequence ID" value="KAI6647226.1"/>
    <property type="molecule type" value="Genomic_DNA"/>
</dbReference>
<dbReference type="Pfam" id="PF00118">
    <property type="entry name" value="Cpn60_TCP1"/>
    <property type="match status" value="1"/>
</dbReference>
<keyword evidence="3" id="KW-0143">Chaperone</keyword>
<organism evidence="6 7">
    <name type="scientific">Oopsacas minuta</name>
    <dbReference type="NCBI Taxonomy" id="111878"/>
    <lineage>
        <taxon>Eukaryota</taxon>
        <taxon>Metazoa</taxon>
        <taxon>Porifera</taxon>
        <taxon>Hexactinellida</taxon>
        <taxon>Hexasterophora</taxon>
        <taxon>Lyssacinosida</taxon>
        <taxon>Leucopsacidae</taxon>
        <taxon>Oopsacas</taxon>
    </lineage>
</organism>
<keyword evidence="1" id="KW-0547">Nucleotide-binding</keyword>
<comment type="caution">
    <text evidence="6">The sequence shown here is derived from an EMBL/GenBank/DDBJ whole genome shotgun (WGS) entry which is preliminary data.</text>
</comment>
<dbReference type="PANTHER" id="PTHR11353">
    <property type="entry name" value="CHAPERONIN"/>
    <property type="match status" value="1"/>
</dbReference>
<dbReference type="Gene3D" id="3.30.260.10">
    <property type="entry name" value="TCP-1-like chaperonin intermediate domain"/>
    <property type="match status" value="1"/>
</dbReference>
<evidence type="ECO:0000313" key="6">
    <source>
        <dbReference type="EMBL" id="KAI6647226.1"/>
    </source>
</evidence>
<dbReference type="InterPro" id="IPR027410">
    <property type="entry name" value="TCP-1-like_intermed_sf"/>
</dbReference>
<feature type="region of interest" description="Disordered" evidence="5">
    <location>
        <begin position="132"/>
        <end position="155"/>
    </location>
</feature>
<dbReference type="Proteomes" id="UP001165289">
    <property type="component" value="Unassembled WGS sequence"/>
</dbReference>
<dbReference type="Gene3D" id="1.10.560.10">
    <property type="entry name" value="GroEL-like equatorial domain"/>
    <property type="match status" value="1"/>
</dbReference>
<proteinExistence type="predicted"/>
<feature type="compositionally biased region" description="Gly residues" evidence="5">
    <location>
        <begin position="137"/>
        <end position="146"/>
    </location>
</feature>